<sequence>MGTCELCGTDNVSSRPVIASEVKVDACNSCIQKMQLPLFESPFEGKSPSRRHTASTPIRKQHTNIMQGESNELFSDFHLRIRNAREAKGWDQRQFAMRMNERLNAVQKVENGSRPTDALLNKIEKVLGIELFGEPTLQSEAVIIRGTDRKVTIADALDEFLSRGAIDD</sequence>
<name>A0A381W3E7_9ZZZZ</name>
<dbReference type="AlphaFoldDB" id="A0A381W3E7"/>
<dbReference type="GO" id="GO:0003677">
    <property type="term" value="F:DNA binding"/>
    <property type="evidence" value="ECO:0007669"/>
    <property type="project" value="InterPro"/>
</dbReference>
<dbReference type="SMART" id="SM00530">
    <property type="entry name" value="HTH_XRE"/>
    <property type="match status" value="1"/>
</dbReference>
<feature type="domain" description="HTH cro/C1-type" evidence="1">
    <location>
        <begin position="81"/>
        <end position="131"/>
    </location>
</feature>
<dbReference type="Pfam" id="PF01381">
    <property type="entry name" value="HTH_3"/>
    <property type="match status" value="1"/>
</dbReference>
<accession>A0A381W3E7</accession>
<dbReference type="EMBL" id="UINC01010434">
    <property type="protein sequence ID" value="SVA46417.1"/>
    <property type="molecule type" value="Genomic_DNA"/>
</dbReference>
<dbReference type="InterPro" id="IPR010982">
    <property type="entry name" value="Lambda_DNA-bd_dom_sf"/>
</dbReference>
<organism evidence="2">
    <name type="scientific">marine metagenome</name>
    <dbReference type="NCBI Taxonomy" id="408172"/>
    <lineage>
        <taxon>unclassified sequences</taxon>
        <taxon>metagenomes</taxon>
        <taxon>ecological metagenomes</taxon>
    </lineage>
</organism>
<gene>
    <name evidence="2" type="ORF">METZ01_LOCUS99271</name>
</gene>
<dbReference type="CDD" id="cd00093">
    <property type="entry name" value="HTH_XRE"/>
    <property type="match status" value="1"/>
</dbReference>
<evidence type="ECO:0000259" key="1">
    <source>
        <dbReference type="PROSITE" id="PS50943"/>
    </source>
</evidence>
<reference evidence="2" key="1">
    <citation type="submission" date="2018-05" db="EMBL/GenBank/DDBJ databases">
        <authorList>
            <person name="Lanie J.A."/>
            <person name="Ng W.-L."/>
            <person name="Kazmierczak K.M."/>
            <person name="Andrzejewski T.M."/>
            <person name="Davidsen T.M."/>
            <person name="Wayne K.J."/>
            <person name="Tettelin H."/>
            <person name="Glass J.I."/>
            <person name="Rusch D."/>
            <person name="Podicherti R."/>
            <person name="Tsui H.-C.T."/>
            <person name="Winkler M.E."/>
        </authorList>
    </citation>
    <scope>NUCLEOTIDE SEQUENCE</scope>
</reference>
<dbReference type="SUPFAM" id="SSF47413">
    <property type="entry name" value="lambda repressor-like DNA-binding domains"/>
    <property type="match status" value="1"/>
</dbReference>
<dbReference type="InterPro" id="IPR001387">
    <property type="entry name" value="Cro/C1-type_HTH"/>
</dbReference>
<proteinExistence type="predicted"/>
<dbReference type="Gene3D" id="1.10.260.40">
    <property type="entry name" value="lambda repressor-like DNA-binding domains"/>
    <property type="match status" value="1"/>
</dbReference>
<protein>
    <recommendedName>
        <fullName evidence="1">HTH cro/C1-type domain-containing protein</fullName>
    </recommendedName>
</protein>
<dbReference type="PROSITE" id="PS50943">
    <property type="entry name" value="HTH_CROC1"/>
    <property type="match status" value="1"/>
</dbReference>
<evidence type="ECO:0000313" key="2">
    <source>
        <dbReference type="EMBL" id="SVA46417.1"/>
    </source>
</evidence>